<evidence type="ECO:0000313" key="2">
    <source>
        <dbReference type="EMBL" id="AXX87160.1"/>
    </source>
</evidence>
<dbReference type="RefSeq" id="WP_099311497.1">
    <property type="nucleotide sequence ID" value="NZ_CP032101.1"/>
</dbReference>
<dbReference type="EMBL" id="NXAO01000046">
    <property type="protein sequence ID" value="PHO14823.1"/>
    <property type="molecule type" value="Genomic_DNA"/>
</dbReference>
<evidence type="ECO:0000313" key="3">
    <source>
        <dbReference type="EMBL" id="PHO14823.1"/>
    </source>
</evidence>
<evidence type="ECO:0000256" key="1">
    <source>
        <dbReference type="SAM" id="MobiDB-lite"/>
    </source>
</evidence>
<evidence type="ECO:0000313" key="5">
    <source>
        <dbReference type="Proteomes" id="UP000264693"/>
    </source>
</evidence>
<accession>A0A347TKN2</accession>
<reference evidence="3" key="2">
    <citation type="submission" date="2017-09" db="EMBL/GenBank/DDBJ databases">
        <authorList>
            <person name="Perez-Cataluna A."/>
            <person name="Figueras M.J."/>
            <person name="Salas-Masso N."/>
        </authorList>
    </citation>
    <scope>NUCLEOTIDE SEQUENCE</scope>
    <source>
        <strain evidence="3">CECT 7727</strain>
    </source>
</reference>
<proteinExistence type="predicted"/>
<dbReference type="AlphaFoldDB" id="A0A347TKN2"/>
<organism evidence="2 5">
    <name type="scientific">Malaciobacter marinus</name>
    <dbReference type="NCBI Taxonomy" id="505249"/>
    <lineage>
        <taxon>Bacteria</taxon>
        <taxon>Pseudomonadati</taxon>
        <taxon>Campylobacterota</taxon>
        <taxon>Epsilonproteobacteria</taxon>
        <taxon>Campylobacterales</taxon>
        <taxon>Arcobacteraceae</taxon>
        <taxon>Malaciobacter</taxon>
    </lineage>
</organism>
<reference evidence="2 5" key="3">
    <citation type="submission" date="2018-08" db="EMBL/GenBank/DDBJ databases">
        <title>Complete genome of the Arcobacter marinus type strain JCM 15502.</title>
        <authorList>
            <person name="Miller W.G."/>
            <person name="Yee E."/>
            <person name="Huynh S."/>
            <person name="Parker C.T."/>
        </authorList>
    </citation>
    <scope>NUCLEOTIDE SEQUENCE [LARGE SCALE GENOMIC DNA]</scope>
    <source>
        <strain evidence="2 5">JCM 15502</strain>
    </source>
</reference>
<gene>
    <name evidence="2" type="ORF">AMRN_1424</name>
    <name evidence="3" type="ORF">CPH92_09560</name>
</gene>
<dbReference type="Proteomes" id="UP000224740">
    <property type="component" value="Unassembled WGS sequence"/>
</dbReference>
<dbReference type="Proteomes" id="UP000264693">
    <property type="component" value="Chromosome"/>
</dbReference>
<sequence>MKTYEQISEQMGTENEFPFEENEQSLTKTRAELEKMTNKELAKLAEPLQSQYSFNSLKGRSKPFLIDIILGVNKEPKINNNAKAAHKTTVNESEDIITTGLSVLQGIKQQREGQEALLNPIAQELFKNSAVNTVDKARAEGTLSSEKFSTALLALSGTALVVDSVIGFNNIPTYFTKLKARFTKKEEVQS</sequence>
<reference evidence="4" key="1">
    <citation type="submission" date="2017-09" db="EMBL/GenBank/DDBJ databases">
        <title>Arcobacter canalis sp. nov., a new species isolated from a water canal contaminated with urban sewage.</title>
        <authorList>
            <person name="Perez-Cataluna A."/>
            <person name="Salas-Masso N."/>
            <person name="Figueras M.J."/>
        </authorList>
    </citation>
    <scope>NUCLEOTIDE SEQUENCE [LARGE SCALE GENOMIC DNA]</scope>
    <source>
        <strain evidence="4">CECT 7727</strain>
    </source>
</reference>
<dbReference type="EMBL" id="CP032101">
    <property type="protein sequence ID" value="AXX87160.1"/>
    <property type="molecule type" value="Genomic_DNA"/>
</dbReference>
<keyword evidence="4" id="KW-1185">Reference proteome</keyword>
<feature type="compositionally biased region" description="Polar residues" evidence="1">
    <location>
        <begin position="1"/>
        <end position="13"/>
    </location>
</feature>
<protein>
    <submittedName>
        <fullName evidence="2">Uncharacterized protein</fullName>
    </submittedName>
</protein>
<evidence type="ECO:0000313" key="4">
    <source>
        <dbReference type="Proteomes" id="UP000224740"/>
    </source>
</evidence>
<dbReference type="KEGG" id="amar:AMRN_1424"/>
<feature type="region of interest" description="Disordered" evidence="1">
    <location>
        <begin position="1"/>
        <end position="25"/>
    </location>
</feature>
<name>A0A347TKN2_9BACT</name>